<keyword evidence="1" id="KW-0732">Signal</keyword>
<keyword evidence="3" id="KW-1185">Reference proteome</keyword>
<reference evidence="3" key="1">
    <citation type="submission" date="2019-07" db="EMBL/GenBank/DDBJ databases">
        <title>Chitinimonas sp. nov., isolated from Ny-Alesund, arctica soil.</title>
        <authorList>
            <person name="Xu Q."/>
            <person name="Peng F."/>
        </authorList>
    </citation>
    <scope>NUCLEOTIDE SEQUENCE [LARGE SCALE GENOMIC DNA]</scope>
    <source>
        <strain evidence="3">R3-44</strain>
    </source>
</reference>
<dbReference type="EMBL" id="CP041730">
    <property type="protein sequence ID" value="QDQ28237.1"/>
    <property type="molecule type" value="Genomic_DNA"/>
</dbReference>
<dbReference type="KEGG" id="cari:FNU76_18835"/>
<evidence type="ECO:0000313" key="2">
    <source>
        <dbReference type="EMBL" id="QDQ28237.1"/>
    </source>
</evidence>
<dbReference type="OrthoDB" id="8561998at2"/>
<evidence type="ECO:0000313" key="3">
    <source>
        <dbReference type="Proteomes" id="UP000317550"/>
    </source>
</evidence>
<accession>A0A516SJC1</accession>
<sequence>MRWLGTVNLSLPLFAFATVATLQISKAADTEMAHEIQTVLVPAQSPAYRTSTTTMTWAKEMDTEAARYIGELGKDRRGYKSGCVCFGCGHPLSAVKAGAPPIQWSGSRQQRPHFAHQRGATPNNCLVITARIAALNLLRHDGLFQLPGRIRSGKFAGFSGTLYEASAEQQPENVTIRNVSIHDTDTALLKLEDGRLIRVKLISSINADDEFLEDAGVPTIILLTDDPDIAGMSPSEIRQRLTVGVQWCRTSGSDPLLLEAEAIARSKAETALDWYDFKQHDPSIPDALRYETLLHLKAKEILSTSEFIQLPAFSVTVSATLSDGSILSETEKLEPTQLWIKSATLEKRLGQLRPDLLVNFSAFPLFDAGQLIIEVTVSNPITPSRRDRIAALDIPALEIDLGRLMGAVTLETFTDLLVSQLEAKSWIHHPALRILEGRAQARLAERRSQIEVDTTVFNDARSKINQLSLKDLAHSIQLAAMTYAEAVAKAKIASGRNTGDASELVVERARQDVLAHIEALKLHTPRALDQFWNPRFQTMLNRLLSIKYDCAIGYNLNSAWQVINTIRSDTPQSQCFHSIYLLAIKIYMPTLNADQKKRTAIWRDKVAGQVQERSSNYFPDCRYNQMVANLFPELASGLDKLSKIRKNPSILNSAQSSSPAKIPGSPISAYSNESDAILTNGRISPGVRYPNLHAVNEAASIAAQRGLSPVDFANEYAHSKRYHVHDVMNAILETGLAKSAQRWK</sequence>
<organism evidence="2 3">
    <name type="scientific">Chitinimonas arctica</name>
    <dbReference type="NCBI Taxonomy" id="2594795"/>
    <lineage>
        <taxon>Bacteria</taxon>
        <taxon>Pseudomonadati</taxon>
        <taxon>Pseudomonadota</taxon>
        <taxon>Betaproteobacteria</taxon>
        <taxon>Neisseriales</taxon>
        <taxon>Chitinibacteraceae</taxon>
        <taxon>Chitinimonas</taxon>
    </lineage>
</organism>
<dbReference type="Proteomes" id="UP000317550">
    <property type="component" value="Chromosome"/>
</dbReference>
<feature type="signal peptide" evidence="1">
    <location>
        <begin position="1"/>
        <end position="17"/>
    </location>
</feature>
<dbReference type="RefSeq" id="WP_144279624.1">
    <property type="nucleotide sequence ID" value="NZ_CP041730.1"/>
</dbReference>
<name>A0A516SJC1_9NEIS</name>
<dbReference type="AlphaFoldDB" id="A0A516SJC1"/>
<feature type="chain" id="PRO_5028006209" evidence="1">
    <location>
        <begin position="18"/>
        <end position="744"/>
    </location>
</feature>
<gene>
    <name evidence="2" type="ORF">FNU76_18835</name>
</gene>
<evidence type="ECO:0000256" key="1">
    <source>
        <dbReference type="SAM" id="SignalP"/>
    </source>
</evidence>
<proteinExistence type="predicted"/>
<protein>
    <submittedName>
        <fullName evidence="2">Uncharacterized protein</fullName>
    </submittedName>
</protein>